<sequence>MMRRQHQEETHQRALEYLAKRPITMQHLNDWRRRFENGPEDEDEDEADHPPSPPPPPEPRQTAPNLRPVIPN</sequence>
<protein>
    <submittedName>
        <fullName evidence="2">Uncharacterized protein</fullName>
    </submittedName>
</protein>
<feature type="compositionally biased region" description="Acidic residues" evidence="1">
    <location>
        <begin position="38"/>
        <end position="47"/>
    </location>
</feature>
<dbReference type="EMBL" id="KB908504">
    <property type="protein sequence ID" value="EOA89522.1"/>
    <property type="molecule type" value="Genomic_DNA"/>
</dbReference>
<dbReference type="AlphaFoldDB" id="R0KNN6"/>
<reference evidence="2 3" key="1">
    <citation type="journal article" date="2012" name="PLoS Pathog.">
        <title>Diverse lifestyles and strategies of plant pathogenesis encoded in the genomes of eighteen Dothideomycetes fungi.</title>
        <authorList>
            <person name="Ohm R.A."/>
            <person name="Feau N."/>
            <person name="Henrissat B."/>
            <person name="Schoch C.L."/>
            <person name="Horwitz B.A."/>
            <person name="Barry K.W."/>
            <person name="Condon B.J."/>
            <person name="Copeland A.C."/>
            <person name="Dhillon B."/>
            <person name="Glaser F."/>
            <person name="Hesse C.N."/>
            <person name="Kosti I."/>
            <person name="LaButti K."/>
            <person name="Lindquist E.A."/>
            <person name="Lucas S."/>
            <person name="Salamov A.A."/>
            <person name="Bradshaw R.E."/>
            <person name="Ciuffetti L."/>
            <person name="Hamelin R.C."/>
            <person name="Kema G.H.J."/>
            <person name="Lawrence C."/>
            <person name="Scott J.A."/>
            <person name="Spatafora J.W."/>
            <person name="Turgeon B.G."/>
            <person name="de Wit P.J.G.M."/>
            <person name="Zhong S."/>
            <person name="Goodwin S.B."/>
            <person name="Grigoriev I.V."/>
        </authorList>
    </citation>
    <scope>NUCLEOTIDE SEQUENCE [LARGE SCALE GENOMIC DNA]</scope>
    <source>
        <strain evidence="3">28A</strain>
    </source>
</reference>
<evidence type="ECO:0000313" key="3">
    <source>
        <dbReference type="Proteomes" id="UP000016935"/>
    </source>
</evidence>
<evidence type="ECO:0000256" key="1">
    <source>
        <dbReference type="SAM" id="MobiDB-lite"/>
    </source>
</evidence>
<dbReference type="GeneID" id="19400155"/>
<name>R0KNN6_EXST2</name>
<proteinExistence type="predicted"/>
<evidence type="ECO:0000313" key="2">
    <source>
        <dbReference type="EMBL" id="EOA89522.1"/>
    </source>
</evidence>
<keyword evidence="3" id="KW-1185">Reference proteome</keyword>
<gene>
    <name evidence="2" type="ORF">SETTUDRAFT_167386</name>
</gene>
<organism evidence="2 3">
    <name type="scientific">Exserohilum turcicum (strain 28A)</name>
    <name type="common">Northern leaf blight fungus</name>
    <name type="synonym">Setosphaeria turcica</name>
    <dbReference type="NCBI Taxonomy" id="671987"/>
    <lineage>
        <taxon>Eukaryota</taxon>
        <taxon>Fungi</taxon>
        <taxon>Dikarya</taxon>
        <taxon>Ascomycota</taxon>
        <taxon>Pezizomycotina</taxon>
        <taxon>Dothideomycetes</taxon>
        <taxon>Pleosporomycetidae</taxon>
        <taxon>Pleosporales</taxon>
        <taxon>Pleosporineae</taxon>
        <taxon>Pleosporaceae</taxon>
        <taxon>Exserohilum</taxon>
    </lineage>
</organism>
<feature type="non-terminal residue" evidence="2">
    <location>
        <position position="72"/>
    </location>
</feature>
<dbReference type="Proteomes" id="UP000016935">
    <property type="component" value="Unassembled WGS sequence"/>
</dbReference>
<feature type="region of interest" description="Disordered" evidence="1">
    <location>
        <begin position="29"/>
        <end position="72"/>
    </location>
</feature>
<feature type="compositionally biased region" description="Pro residues" evidence="1">
    <location>
        <begin position="50"/>
        <end position="59"/>
    </location>
</feature>
<dbReference type="HOGENOM" id="CLU_2729358_0_0_1"/>
<dbReference type="RefSeq" id="XP_008022523.1">
    <property type="nucleotide sequence ID" value="XM_008024332.1"/>
</dbReference>
<accession>R0KNN6</accession>
<reference evidence="2 3" key="2">
    <citation type="journal article" date="2013" name="PLoS Genet.">
        <title>Comparative genome structure, secondary metabolite, and effector coding capacity across Cochliobolus pathogens.</title>
        <authorList>
            <person name="Condon B.J."/>
            <person name="Leng Y."/>
            <person name="Wu D."/>
            <person name="Bushley K.E."/>
            <person name="Ohm R.A."/>
            <person name="Otillar R."/>
            <person name="Martin J."/>
            <person name="Schackwitz W."/>
            <person name="Grimwood J."/>
            <person name="MohdZainudin N."/>
            <person name="Xue C."/>
            <person name="Wang R."/>
            <person name="Manning V.A."/>
            <person name="Dhillon B."/>
            <person name="Tu Z.J."/>
            <person name="Steffenson B.J."/>
            <person name="Salamov A."/>
            <person name="Sun H."/>
            <person name="Lowry S."/>
            <person name="LaButti K."/>
            <person name="Han J."/>
            <person name="Copeland A."/>
            <person name="Lindquist E."/>
            <person name="Barry K."/>
            <person name="Schmutz J."/>
            <person name="Baker S.E."/>
            <person name="Ciuffetti L.M."/>
            <person name="Grigoriev I.V."/>
            <person name="Zhong S."/>
            <person name="Turgeon B.G."/>
        </authorList>
    </citation>
    <scope>NUCLEOTIDE SEQUENCE [LARGE SCALE GENOMIC DNA]</scope>
    <source>
        <strain evidence="3">28A</strain>
    </source>
</reference>